<evidence type="ECO:0000259" key="5">
    <source>
        <dbReference type="Pfam" id="PF19300"/>
    </source>
</evidence>
<organism evidence="6">
    <name type="scientific">marine metagenome</name>
    <dbReference type="NCBI Taxonomy" id="408172"/>
    <lineage>
        <taxon>unclassified sequences</taxon>
        <taxon>metagenomes</taxon>
        <taxon>ecological metagenomes</taxon>
    </lineage>
</organism>
<evidence type="ECO:0000313" key="6">
    <source>
        <dbReference type="EMBL" id="SVD56291.1"/>
    </source>
</evidence>
<keyword evidence="3" id="KW-1003">Cell membrane</keyword>
<reference evidence="6" key="1">
    <citation type="submission" date="2018-05" db="EMBL/GenBank/DDBJ databases">
        <authorList>
            <person name="Lanie J.A."/>
            <person name="Ng W.-L."/>
            <person name="Kazmierczak K.M."/>
            <person name="Andrzejewski T.M."/>
            <person name="Davidsen T.M."/>
            <person name="Wayne K.J."/>
            <person name="Tettelin H."/>
            <person name="Glass J.I."/>
            <person name="Rusch D."/>
            <person name="Podicherti R."/>
            <person name="Tsui H.-C.T."/>
            <person name="Winkler M.E."/>
        </authorList>
    </citation>
    <scope>NUCLEOTIDE SEQUENCE</scope>
</reference>
<dbReference type="EMBL" id="UINC01158642">
    <property type="protein sequence ID" value="SVD56291.1"/>
    <property type="molecule type" value="Genomic_DNA"/>
</dbReference>
<dbReference type="Pfam" id="PF19300">
    <property type="entry name" value="BPD_transp_1_N"/>
    <property type="match status" value="1"/>
</dbReference>
<accession>A0A382WDV7</accession>
<dbReference type="AlphaFoldDB" id="A0A382WDV7"/>
<evidence type="ECO:0000256" key="1">
    <source>
        <dbReference type="ARBA" id="ARBA00004651"/>
    </source>
</evidence>
<keyword evidence="2" id="KW-0813">Transport</keyword>
<gene>
    <name evidence="6" type="ORF">METZ01_LOCUS409145</name>
</gene>
<protein>
    <recommendedName>
        <fullName evidence="5">ABC transporter type 1 GsiC-like N-terminal domain-containing protein</fullName>
    </recommendedName>
</protein>
<evidence type="ECO:0000256" key="3">
    <source>
        <dbReference type="ARBA" id="ARBA00022475"/>
    </source>
</evidence>
<dbReference type="PANTHER" id="PTHR43163">
    <property type="entry name" value="DIPEPTIDE TRANSPORT SYSTEM PERMEASE PROTEIN DPPB-RELATED"/>
    <property type="match status" value="1"/>
</dbReference>
<sequence length="99" mass="11023">MIITFFLSRLLHGDPALLILGEHPTAEQIKSVNEKLGLNKPLLEQFWIYITDLVKGDLGISLRTKNPVSFELGNRFTATFELVTIALFLAILIGFPLGV</sequence>
<comment type="subcellular location">
    <subcellularLocation>
        <location evidence="1">Cell membrane</location>
        <topology evidence="1">Multi-pass membrane protein</topology>
    </subcellularLocation>
</comment>
<feature type="transmembrane region" description="Helical" evidence="4">
    <location>
        <begin position="78"/>
        <end position="97"/>
    </location>
</feature>
<feature type="domain" description="ABC transporter type 1 GsiC-like N-terminal" evidence="5">
    <location>
        <begin position="2"/>
        <end position="57"/>
    </location>
</feature>
<keyword evidence="4" id="KW-0812">Transmembrane</keyword>
<name>A0A382WDV7_9ZZZZ</name>
<dbReference type="InterPro" id="IPR045621">
    <property type="entry name" value="BPD_transp_1_N"/>
</dbReference>
<keyword evidence="4" id="KW-1133">Transmembrane helix</keyword>
<dbReference type="GO" id="GO:0005886">
    <property type="term" value="C:plasma membrane"/>
    <property type="evidence" value="ECO:0007669"/>
    <property type="project" value="UniProtKB-SubCell"/>
</dbReference>
<feature type="non-terminal residue" evidence="6">
    <location>
        <position position="99"/>
    </location>
</feature>
<evidence type="ECO:0000256" key="2">
    <source>
        <dbReference type="ARBA" id="ARBA00022448"/>
    </source>
</evidence>
<proteinExistence type="predicted"/>
<keyword evidence="4" id="KW-0472">Membrane</keyword>
<evidence type="ECO:0000256" key="4">
    <source>
        <dbReference type="SAM" id="Phobius"/>
    </source>
</evidence>
<dbReference type="PANTHER" id="PTHR43163:SF6">
    <property type="entry name" value="DIPEPTIDE TRANSPORT SYSTEM PERMEASE PROTEIN DPPB-RELATED"/>
    <property type="match status" value="1"/>
</dbReference>